<dbReference type="EMBL" id="MF770607">
    <property type="protein sequence ID" value="ATG25032.1"/>
    <property type="molecule type" value="Genomic_DNA"/>
</dbReference>
<protein>
    <submittedName>
        <fullName evidence="1">Uncharacterized protein</fullName>
    </submittedName>
</protein>
<evidence type="ECO:0000313" key="1">
    <source>
        <dbReference type="EMBL" id="ATG25032.1"/>
    </source>
</evidence>
<dbReference type="RefSeq" id="YP_009435030.1">
    <property type="nucleotide sequence ID" value="NC_036074.1"/>
</dbReference>
<keyword evidence="1" id="KW-0934">Plastid</keyword>
<sequence length="228" mass="26007">MTPYFSNSDNSQSICEASDFHELAALKLKLAALLPKPGFQYSHEQGFRDFDNACPRACKNQIEKHCPNGSKKPEKVNGRSVDSLEKESFLLDNEVKVSETIQKDLSYRATAEKKQSRSKKPTLECTYSRNRIHCETYTHVYTCKTGLSKIGEKVFATFNVDGERWIDQEIKRLPQTRKAWASAHVAVAYHLKEAVQKPQADEFRYAAEVGFLHGAFTHLLKRRGDFTN</sequence>
<proteinExistence type="predicted"/>
<accession>A0A291EYR9</accession>
<reference evidence="1" key="2">
    <citation type="submission" date="2017-08" db="EMBL/GenBank/DDBJ databases">
        <authorList>
            <person name="Knox E.B."/>
        </authorList>
    </citation>
    <scope>NUCLEOTIDE SEQUENCE</scope>
</reference>
<dbReference type="AlphaFoldDB" id="A0A291EYR9"/>
<geneLocation type="plastid" evidence="1"/>
<name>A0A291EYR9_9ASTR</name>
<gene>
    <name evidence="1" type="primary">ORF228</name>
    <name evidence="1" type="ORF">Lo_lxa1Pt0118</name>
</gene>
<reference evidence="1" key="1">
    <citation type="journal article" date="2014" name="Proc. Natl. Acad. Sci. U.S.A.">
        <title>The dynamic history of plastid genomes in the Campanulaceae sensu lato is unique among angiosperms.</title>
        <authorList>
            <person name="Knox E.B."/>
        </authorList>
    </citation>
    <scope>NUCLEOTIDE SEQUENCE</scope>
</reference>
<organism evidence="1">
    <name type="scientific">Lobelia laxa</name>
    <dbReference type="NCBI Taxonomy" id="2041130"/>
    <lineage>
        <taxon>Eukaryota</taxon>
        <taxon>Viridiplantae</taxon>
        <taxon>Streptophyta</taxon>
        <taxon>Embryophyta</taxon>
        <taxon>Tracheophyta</taxon>
        <taxon>Spermatophyta</taxon>
        <taxon>Magnoliopsida</taxon>
        <taxon>eudicotyledons</taxon>
        <taxon>Gunneridae</taxon>
        <taxon>Pentapetalae</taxon>
        <taxon>asterids</taxon>
        <taxon>campanulids</taxon>
        <taxon>Asterales</taxon>
        <taxon>Campanulaceae</taxon>
        <taxon>Lobelia</taxon>
    </lineage>
</organism>
<dbReference type="GeneID" id="34726966"/>